<evidence type="ECO:0000256" key="1">
    <source>
        <dbReference type="SAM" id="MobiDB-lite"/>
    </source>
</evidence>
<accession>A0A0C6FLA2</accession>
<dbReference type="AlphaFoldDB" id="A0A0C6FLA2"/>
<proteinExistence type="predicted"/>
<evidence type="ECO:0000313" key="2">
    <source>
        <dbReference type="EMBL" id="BAQ47892.1"/>
    </source>
</evidence>
<dbReference type="PATRIC" id="fig|270351.10.peg.4787"/>
<organism evidence="2 3">
    <name type="scientific">Methylobacterium aquaticum</name>
    <dbReference type="NCBI Taxonomy" id="270351"/>
    <lineage>
        <taxon>Bacteria</taxon>
        <taxon>Pseudomonadati</taxon>
        <taxon>Pseudomonadota</taxon>
        <taxon>Alphaproteobacteria</taxon>
        <taxon>Hyphomicrobiales</taxon>
        <taxon>Methylobacteriaceae</taxon>
        <taxon>Methylobacterium</taxon>
    </lineage>
</organism>
<feature type="compositionally biased region" description="Low complexity" evidence="1">
    <location>
        <begin position="124"/>
        <end position="133"/>
    </location>
</feature>
<dbReference type="Proteomes" id="UP000061432">
    <property type="component" value="Chromosome"/>
</dbReference>
<dbReference type="EMBL" id="AP014704">
    <property type="protein sequence ID" value="BAQ47892.1"/>
    <property type="molecule type" value="Genomic_DNA"/>
</dbReference>
<gene>
    <name evidence="2" type="ORF">Maq22A_c24895</name>
</gene>
<reference evidence="3" key="2">
    <citation type="submission" date="2015-01" db="EMBL/GenBank/DDBJ databases">
        <title>Complete genome sequence of Methylobacterium aquaticum strain 22A.</title>
        <authorList>
            <person name="Tani A."/>
            <person name="Ogura Y."/>
            <person name="Hayashi T."/>
        </authorList>
    </citation>
    <scope>NUCLEOTIDE SEQUENCE [LARGE SCALE GENOMIC DNA]</scope>
    <source>
        <strain evidence="3">MA-22A</strain>
    </source>
</reference>
<evidence type="ECO:0000313" key="3">
    <source>
        <dbReference type="Proteomes" id="UP000061432"/>
    </source>
</evidence>
<sequence>MARPRRLGYVGRMSDLGYGRSGRTARWRAVAAVLSLYGLVLQAFLTGLAPVPAAAGAGIICQSHQGAGGSEAVAHAHACCTVACPGLAAPPEPAAAEAWPARTATDLSWPGEAAAPIRGPPARPASARGPPAA</sequence>
<name>A0A0C6FLA2_9HYPH</name>
<protein>
    <recommendedName>
        <fullName evidence="4">DUF2946 domain-containing protein</fullName>
    </recommendedName>
</protein>
<feature type="region of interest" description="Disordered" evidence="1">
    <location>
        <begin position="91"/>
        <end position="133"/>
    </location>
</feature>
<dbReference type="KEGG" id="maqu:Maq22A_c24895"/>
<evidence type="ECO:0008006" key="4">
    <source>
        <dbReference type="Google" id="ProtNLM"/>
    </source>
</evidence>
<dbReference type="STRING" id="270351.Maq22A_c24895"/>
<dbReference type="RefSeq" id="WP_244533372.1">
    <property type="nucleotide sequence ID" value="NZ_AP014704.1"/>
</dbReference>
<reference evidence="2 3" key="1">
    <citation type="journal article" date="2015" name="Genome Announc.">
        <title>Complete Genome Sequence of Methylobacterium aquaticum Strain 22A, Isolated from Racomitrium japonicum Moss.</title>
        <authorList>
            <person name="Tani A."/>
            <person name="Ogura Y."/>
            <person name="Hayashi T."/>
            <person name="Kimbara K."/>
        </authorList>
    </citation>
    <scope>NUCLEOTIDE SEQUENCE [LARGE SCALE GENOMIC DNA]</scope>
    <source>
        <strain evidence="2 3">MA-22A</strain>
    </source>
</reference>